<reference evidence="4" key="1">
    <citation type="journal article" date="2023" name="Commun. Biol.">
        <title>Genome analysis of Parmales, the sister group of diatoms, reveals the evolutionary specialization of diatoms from phago-mixotrophs to photoautotrophs.</title>
        <authorList>
            <person name="Ban H."/>
            <person name="Sato S."/>
            <person name="Yoshikawa S."/>
            <person name="Yamada K."/>
            <person name="Nakamura Y."/>
            <person name="Ichinomiya M."/>
            <person name="Sato N."/>
            <person name="Blanc-Mathieu R."/>
            <person name="Endo H."/>
            <person name="Kuwata A."/>
            <person name="Ogata H."/>
        </authorList>
    </citation>
    <scope>NUCLEOTIDE SEQUENCE [LARGE SCALE GENOMIC DNA]</scope>
</reference>
<evidence type="ECO:0000259" key="2">
    <source>
        <dbReference type="Pfam" id="PF01593"/>
    </source>
</evidence>
<organism evidence="3 4">
    <name type="scientific">Triparma columacea</name>
    <dbReference type="NCBI Taxonomy" id="722753"/>
    <lineage>
        <taxon>Eukaryota</taxon>
        <taxon>Sar</taxon>
        <taxon>Stramenopiles</taxon>
        <taxon>Ochrophyta</taxon>
        <taxon>Bolidophyceae</taxon>
        <taxon>Parmales</taxon>
        <taxon>Triparmaceae</taxon>
        <taxon>Triparma</taxon>
    </lineage>
</organism>
<evidence type="ECO:0000256" key="1">
    <source>
        <dbReference type="SAM" id="MobiDB-lite"/>
    </source>
</evidence>
<dbReference type="InterPro" id="IPR002937">
    <property type="entry name" value="Amino_oxidase"/>
</dbReference>
<dbReference type="EMBL" id="BRYA01000415">
    <property type="protein sequence ID" value="GMI48654.1"/>
    <property type="molecule type" value="Genomic_DNA"/>
</dbReference>
<proteinExistence type="predicted"/>
<dbReference type="Gene3D" id="3.50.50.60">
    <property type="entry name" value="FAD/NAD(P)-binding domain"/>
    <property type="match status" value="2"/>
</dbReference>
<evidence type="ECO:0000313" key="4">
    <source>
        <dbReference type="Proteomes" id="UP001165065"/>
    </source>
</evidence>
<evidence type="ECO:0000313" key="3">
    <source>
        <dbReference type="EMBL" id="GMI48654.1"/>
    </source>
</evidence>
<dbReference type="PANTHER" id="PTHR10742:SF410">
    <property type="entry name" value="LYSINE-SPECIFIC HISTONE DEMETHYLASE 2"/>
    <property type="match status" value="1"/>
</dbReference>
<dbReference type="AlphaFoldDB" id="A0A9W7LFL1"/>
<feature type="compositionally biased region" description="Acidic residues" evidence="1">
    <location>
        <begin position="554"/>
        <end position="568"/>
    </location>
</feature>
<comment type="caution">
    <text evidence="3">The sequence shown here is derived from an EMBL/GenBank/DDBJ whole genome shotgun (WGS) entry which is preliminary data.</text>
</comment>
<protein>
    <recommendedName>
        <fullName evidence="2">Amine oxidase domain-containing protein</fullName>
    </recommendedName>
</protein>
<dbReference type="Pfam" id="PF01593">
    <property type="entry name" value="Amino_oxidase"/>
    <property type="match status" value="1"/>
</dbReference>
<name>A0A9W7LFL1_9STRA</name>
<dbReference type="InterPro" id="IPR050281">
    <property type="entry name" value="Flavin_monoamine_oxidase"/>
</dbReference>
<feature type="region of interest" description="Disordered" evidence="1">
    <location>
        <begin position="536"/>
        <end position="568"/>
    </location>
</feature>
<sequence length="568" mass="61768">MNEYEHYFKVIIIGSGASGLSCLRKLVTLGMSPTDILVLEGRDRCGGRIKTEKEWGSEGGEERQGEGGRKDGTVITECGAGWVHGIGVPSSPNPILTFLPPSSCVPAFDNNVWMDPEISLLKGKAKVYAGGEEVGMETVKKGLKQYHVLMYVLTCLVKAGYDLGSGMDMTRLPVKDALEIINRQGEGLGDEIKLMSRSALGLEGRGVVRVLLHCIESWMGAPLSSLQMLEFGYTYSSDFRAYMKSRKECEGEYGDYKGAHGKVKGGMIGVIDGLADLGGEDLRGRVELGKKVNRINYEGKLTKVETEDGGTYTASVCVCTAPLGVMKARSIDFSPPLPEWKAEAINRVGVGSYKKVTMEFGGIGWDREPEVFLCARITLPGKVKAERERVEASGMLWVGDRLLVYNSWAREGLPILEAVLTGEAGEACEGREDKEILEAVLMVMRGTMGRERVGEVLRYKITRWEEDEFSMGAYSYFGLGSTGRDVASLSRRVGSPAGARVLFAGEHTNEEYQGSVHGAIISGEETAEEAWEIITGTDEGGDEGGVDDMNINEGDIDDCGDCEDEDEL</sequence>
<dbReference type="Proteomes" id="UP001165065">
    <property type="component" value="Unassembled WGS sequence"/>
</dbReference>
<accession>A0A9W7LFL1</accession>
<dbReference type="InterPro" id="IPR036188">
    <property type="entry name" value="FAD/NAD-bd_sf"/>
</dbReference>
<dbReference type="SUPFAM" id="SSF54373">
    <property type="entry name" value="FAD-linked reductases, C-terminal domain"/>
    <property type="match status" value="1"/>
</dbReference>
<feature type="domain" description="Amine oxidase" evidence="2">
    <location>
        <begin position="18"/>
        <end position="529"/>
    </location>
</feature>
<dbReference type="GO" id="GO:0016491">
    <property type="term" value="F:oxidoreductase activity"/>
    <property type="evidence" value="ECO:0007669"/>
    <property type="project" value="InterPro"/>
</dbReference>
<dbReference type="OrthoDB" id="5046242at2759"/>
<dbReference type="PANTHER" id="PTHR10742">
    <property type="entry name" value="FLAVIN MONOAMINE OXIDASE"/>
    <property type="match status" value="1"/>
</dbReference>
<gene>
    <name evidence="3" type="ORF">TrCOL_g10523</name>
</gene>
<feature type="region of interest" description="Disordered" evidence="1">
    <location>
        <begin position="50"/>
        <end position="71"/>
    </location>
</feature>
<dbReference type="SUPFAM" id="SSF51905">
    <property type="entry name" value="FAD/NAD(P)-binding domain"/>
    <property type="match status" value="1"/>
</dbReference>
<keyword evidence="4" id="KW-1185">Reference proteome</keyword>